<comment type="caution">
    <text evidence="1">The sequence shown here is derived from an EMBL/GenBank/DDBJ whole genome shotgun (WGS) entry which is preliminary data.</text>
</comment>
<keyword evidence="2" id="KW-1185">Reference proteome</keyword>
<accession>A0A9P8W2J2</accession>
<organism evidence="1 2">
    <name type="scientific">Thelonectria olida</name>
    <dbReference type="NCBI Taxonomy" id="1576542"/>
    <lineage>
        <taxon>Eukaryota</taxon>
        <taxon>Fungi</taxon>
        <taxon>Dikarya</taxon>
        <taxon>Ascomycota</taxon>
        <taxon>Pezizomycotina</taxon>
        <taxon>Sordariomycetes</taxon>
        <taxon>Hypocreomycetidae</taxon>
        <taxon>Hypocreales</taxon>
        <taxon>Nectriaceae</taxon>
        <taxon>Thelonectria</taxon>
    </lineage>
</organism>
<gene>
    <name evidence="1" type="ORF">B0T10DRAFT_71823</name>
</gene>
<dbReference type="OrthoDB" id="4826573at2759"/>
<proteinExistence type="predicted"/>
<protein>
    <submittedName>
        <fullName evidence="1">Uncharacterized protein</fullName>
    </submittedName>
</protein>
<name>A0A9P8W2J2_9HYPO</name>
<dbReference type="Proteomes" id="UP000777438">
    <property type="component" value="Unassembled WGS sequence"/>
</dbReference>
<reference evidence="1 2" key="1">
    <citation type="journal article" date="2021" name="Nat. Commun.">
        <title>Genetic determinants of endophytism in the Arabidopsis root mycobiome.</title>
        <authorList>
            <person name="Mesny F."/>
            <person name="Miyauchi S."/>
            <person name="Thiergart T."/>
            <person name="Pickel B."/>
            <person name="Atanasova L."/>
            <person name="Karlsson M."/>
            <person name="Huettel B."/>
            <person name="Barry K.W."/>
            <person name="Haridas S."/>
            <person name="Chen C."/>
            <person name="Bauer D."/>
            <person name="Andreopoulos W."/>
            <person name="Pangilinan J."/>
            <person name="LaButti K."/>
            <person name="Riley R."/>
            <person name="Lipzen A."/>
            <person name="Clum A."/>
            <person name="Drula E."/>
            <person name="Henrissat B."/>
            <person name="Kohler A."/>
            <person name="Grigoriev I.V."/>
            <person name="Martin F.M."/>
            <person name="Hacquard S."/>
        </authorList>
    </citation>
    <scope>NUCLEOTIDE SEQUENCE [LARGE SCALE GENOMIC DNA]</scope>
    <source>
        <strain evidence="1 2">MPI-CAGE-CH-0241</strain>
    </source>
</reference>
<evidence type="ECO:0000313" key="1">
    <source>
        <dbReference type="EMBL" id="KAH6887510.1"/>
    </source>
</evidence>
<dbReference type="AlphaFoldDB" id="A0A9P8W2J2"/>
<evidence type="ECO:0000313" key="2">
    <source>
        <dbReference type="Proteomes" id="UP000777438"/>
    </source>
</evidence>
<sequence length="145" mass="16218">MPTPPGPNGAGSTSQTAIILAPSLESIVQGRLDTLAKQIPKTMSLESNAPRQETRLLNDIGEYLIQSAKVWAELSTQLVTNRPIERAIIQAHEISRQQTRLTDLSAVVALDHEQKKLLQIRDLTRKFSDDVQRVWEEDPGASRRR</sequence>
<dbReference type="EMBL" id="JAGPYM010000014">
    <property type="protein sequence ID" value="KAH6887510.1"/>
    <property type="molecule type" value="Genomic_DNA"/>
</dbReference>